<evidence type="ECO:0000256" key="4">
    <source>
        <dbReference type="PROSITE-ProRule" id="PRU00182"/>
    </source>
</evidence>
<dbReference type="PROSITE" id="PS01149">
    <property type="entry name" value="PSI_RSU"/>
    <property type="match status" value="1"/>
</dbReference>
<evidence type="ECO:0000313" key="7">
    <source>
        <dbReference type="EMBL" id="PHU38067.1"/>
    </source>
</evidence>
<dbReference type="Pfam" id="PF01479">
    <property type="entry name" value="S4"/>
    <property type="match status" value="1"/>
</dbReference>
<keyword evidence="8" id="KW-1185">Reference proteome</keyword>
<dbReference type="Pfam" id="PF00849">
    <property type="entry name" value="PseudoU_synth_2"/>
    <property type="match status" value="1"/>
</dbReference>
<proteinExistence type="inferred from homology"/>
<dbReference type="Gene3D" id="3.30.70.580">
    <property type="entry name" value="Pseudouridine synthase I, catalytic domain, N-terminal subdomain"/>
    <property type="match status" value="1"/>
</dbReference>
<dbReference type="GO" id="GO:0003723">
    <property type="term" value="F:RNA binding"/>
    <property type="evidence" value="ECO:0007669"/>
    <property type="project" value="UniProtKB-KW"/>
</dbReference>
<dbReference type="Proteomes" id="UP000224563">
    <property type="component" value="Unassembled WGS sequence"/>
</dbReference>
<dbReference type="InterPro" id="IPR006145">
    <property type="entry name" value="PsdUridine_synth_RsuA/RluA"/>
</dbReference>
<dbReference type="InterPro" id="IPR020094">
    <property type="entry name" value="TruA/RsuA/RluB/E/F_N"/>
</dbReference>
<dbReference type="GO" id="GO:0000455">
    <property type="term" value="P:enzyme-directed rRNA pseudouridine synthesis"/>
    <property type="evidence" value="ECO:0007669"/>
    <property type="project" value="UniProtKB-ARBA"/>
</dbReference>
<dbReference type="InterPro" id="IPR018496">
    <property type="entry name" value="PsdUridine_synth_RsuA/RluB_CS"/>
</dbReference>
<dbReference type="EMBL" id="PDYG01000016">
    <property type="protein sequence ID" value="PHU38067.1"/>
    <property type="molecule type" value="Genomic_DNA"/>
</dbReference>
<dbReference type="InterPro" id="IPR036986">
    <property type="entry name" value="S4_RNA-bd_sf"/>
</dbReference>
<dbReference type="InterPro" id="IPR000748">
    <property type="entry name" value="PsdUridine_synth_RsuA/RluB/E/F"/>
</dbReference>
<dbReference type="RefSeq" id="WP_099385799.1">
    <property type="nucleotide sequence ID" value="NZ_JANSWH010000099.1"/>
</dbReference>
<evidence type="ECO:0000259" key="6">
    <source>
        <dbReference type="SMART" id="SM00363"/>
    </source>
</evidence>
<dbReference type="Gene3D" id="3.30.70.1560">
    <property type="entry name" value="Alpha-L RNA-binding motif"/>
    <property type="match status" value="1"/>
</dbReference>
<dbReference type="PROSITE" id="PS50889">
    <property type="entry name" value="S4"/>
    <property type="match status" value="1"/>
</dbReference>
<dbReference type="Gene3D" id="3.10.290.10">
    <property type="entry name" value="RNA-binding S4 domain"/>
    <property type="match status" value="1"/>
</dbReference>
<dbReference type="InterPro" id="IPR020103">
    <property type="entry name" value="PsdUridine_synth_cat_dom_sf"/>
</dbReference>
<dbReference type="PANTHER" id="PTHR47683:SF4">
    <property type="entry name" value="PSEUDOURIDINE SYNTHASE"/>
    <property type="match status" value="1"/>
</dbReference>
<dbReference type="InterPro" id="IPR042092">
    <property type="entry name" value="PsdUridine_s_RsuA/RluB/E/F_cat"/>
</dbReference>
<evidence type="ECO:0000256" key="5">
    <source>
        <dbReference type="RuleBase" id="RU003887"/>
    </source>
</evidence>
<dbReference type="SUPFAM" id="SSF55120">
    <property type="entry name" value="Pseudouridine synthase"/>
    <property type="match status" value="1"/>
</dbReference>
<keyword evidence="3 5" id="KW-0413">Isomerase</keyword>
<evidence type="ECO:0000256" key="2">
    <source>
        <dbReference type="ARBA" id="ARBA00022884"/>
    </source>
</evidence>
<dbReference type="CDD" id="cd00165">
    <property type="entry name" value="S4"/>
    <property type="match status" value="1"/>
</dbReference>
<name>A0A2G3E444_9FIRM</name>
<organism evidence="7 8">
    <name type="scientific">Agathobacter ruminis</name>
    <dbReference type="NCBI Taxonomy" id="1712665"/>
    <lineage>
        <taxon>Bacteria</taxon>
        <taxon>Bacillati</taxon>
        <taxon>Bacillota</taxon>
        <taxon>Clostridia</taxon>
        <taxon>Lachnospirales</taxon>
        <taxon>Lachnospiraceae</taxon>
        <taxon>Agathobacter</taxon>
    </lineage>
</organism>
<dbReference type="PANTHER" id="PTHR47683">
    <property type="entry name" value="PSEUDOURIDINE SYNTHASE FAMILY PROTEIN-RELATED"/>
    <property type="match status" value="1"/>
</dbReference>
<dbReference type="InterPro" id="IPR050343">
    <property type="entry name" value="RsuA_PseudoU_synthase"/>
</dbReference>
<dbReference type="AlphaFoldDB" id="A0A2G3E444"/>
<evidence type="ECO:0000256" key="1">
    <source>
        <dbReference type="ARBA" id="ARBA00008348"/>
    </source>
</evidence>
<gene>
    <name evidence="7" type="ORF">CSX02_04595</name>
</gene>
<dbReference type="SMART" id="SM00363">
    <property type="entry name" value="S4"/>
    <property type="match status" value="1"/>
</dbReference>
<comment type="caution">
    <text evidence="7">The sequence shown here is derived from an EMBL/GenBank/DDBJ whole genome shotgun (WGS) entry which is preliminary data.</text>
</comment>
<dbReference type="NCBIfam" id="TIGR00093">
    <property type="entry name" value="pseudouridine synthase"/>
    <property type="match status" value="1"/>
</dbReference>
<reference evidence="7 8" key="2">
    <citation type="submission" date="2017-10" db="EMBL/GenBank/DDBJ databases">
        <authorList>
            <person name="Banno H."/>
            <person name="Chua N.-H."/>
        </authorList>
    </citation>
    <scope>NUCLEOTIDE SEQUENCE [LARGE SCALE GENOMIC DNA]</scope>
    <source>
        <strain evidence="7 8">JK623</strain>
    </source>
</reference>
<dbReference type="EC" id="5.4.99.-" evidence="5"/>
<accession>A0A2G3E444</accession>
<keyword evidence="2 4" id="KW-0694">RNA-binding</keyword>
<dbReference type="GO" id="GO:0120159">
    <property type="term" value="F:rRNA pseudouridine synthase activity"/>
    <property type="evidence" value="ECO:0007669"/>
    <property type="project" value="UniProtKB-ARBA"/>
</dbReference>
<feature type="domain" description="RNA-binding S4" evidence="6">
    <location>
        <begin position="1"/>
        <end position="59"/>
    </location>
</feature>
<comment type="similarity">
    <text evidence="1 5">Belongs to the pseudouridine synthase RsuA family.</text>
</comment>
<reference evidence="7 8" key="1">
    <citation type="submission" date="2017-10" db="EMBL/GenBank/DDBJ databases">
        <title>Resolving the taxonomy of Roseburia spp., Eubacterium rectale and Agathobacter spp. through phylogenomic analysis.</title>
        <authorList>
            <person name="Sheridan P.O."/>
            <person name="Walker A.W."/>
            <person name="Duncan S.H."/>
            <person name="Scott K.P."/>
            <person name="Toole P.W.O."/>
            <person name="Luis P."/>
            <person name="Flint H.J."/>
        </authorList>
    </citation>
    <scope>NUCLEOTIDE SEQUENCE [LARGE SCALE GENOMIC DNA]</scope>
    <source>
        <strain evidence="7 8">JK623</strain>
    </source>
</reference>
<dbReference type="CDD" id="cd02553">
    <property type="entry name" value="PseudoU_synth_RsuA"/>
    <property type="match status" value="1"/>
</dbReference>
<evidence type="ECO:0000256" key="3">
    <source>
        <dbReference type="ARBA" id="ARBA00023235"/>
    </source>
</evidence>
<sequence>MRLDKYLCDMQMGTRSELKKIIRSGRVTVNQEHVKDSGTNVTETDLIEFDGKPVRYEKNMTYLFHKPGDCVTAKKDSMHKTVMDYFPPELQILNPVGRLDFDTEGLLFLTTDGELLHHLISPSHRVEKTYYAILDAAVPLEAVSAFAGGIDIGDDTPTLPARLEIVSDSKPYAANLTICEGRFHQVKRMFAAIGCNVTYLKRIREGAFTLEQLKRGEYRKLTEEEIALLKAKSYEKN</sequence>
<protein>
    <recommendedName>
        <fullName evidence="5">Pseudouridine synthase</fullName>
        <ecNumber evidence="5">5.4.99.-</ecNumber>
    </recommendedName>
</protein>
<dbReference type="SUPFAM" id="SSF55174">
    <property type="entry name" value="Alpha-L RNA-binding motif"/>
    <property type="match status" value="1"/>
</dbReference>
<evidence type="ECO:0000313" key="8">
    <source>
        <dbReference type="Proteomes" id="UP000224563"/>
    </source>
</evidence>
<dbReference type="InterPro" id="IPR002942">
    <property type="entry name" value="S4_RNA-bd"/>
</dbReference>